<organism evidence="8 9">
    <name type="scientific">Sphingobacterium phlebotomi</name>
    <dbReference type="NCBI Taxonomy" id="2605433"/>
    <lineage>
        <taxon>Bacteria</taxon>
        <taxon>Pseudomonadati</taxon>
        <taxon>Bacteroidota</taxon>
        <taxon>Sphingobacteriia</taxon>
        <taxon>Sphingobacteriales</taxon>
        <taxon>Sphingobacteriaceae</taxon>
        <taxon>Sphingobacterium</taxon>
    </lineage>
</organism>
<keyword evidence="4 7" id="KW-0255">Endonuclease</keyword>
<comment type="similarity">
    <text evidence="1 7">Belongs to the endoribonuclease YbeY family.</text>
</comment>
<dbReference type="AlphaFoldDB" id="A0A5D4H1X9"/>
<dbReference type="GO" id="GO:0004521">
    <property type="term" value="F:RNA endonuclease activity"/>
    <property type="evidence" value="ECO:0007669"/>
    <property type="project" value="UniProtKB-UniRule"/>
</dbReference>
<evidence type="ECO:0000256" key="2">
    <source>
        <dbReference type="ARBA" id="ARBA00022722"/>
    </source>
</evidence>
<dbReference type="PANTHER" id="PTHR46986">
    <property type="entry name" value="ENDORIBONUCLEASE YBEY, CHLOROPLASTIC"/>
    <property type="match status" value="1"/>
</dbReference>
<evidence type="ECO:0000256" key="3">
    <source>
        <dbReference type="ARBA" id="ARBA00022723"/>
    </source>
</evidence>
<evidence type="ECO:0000256" key="1">
    <source>
        <dbReference type="ARBA" id="ARBA00010875"/>
    </source>
</evidence>
<dbReference type="RefSeq" id="WP_148920226.1">
    <property type="nucleotide sequence ID" value="NZ_VTAV01000012.1"/>
</dbReference>
<feature type="binding site" evidence="7">
    <location>
        <position position="116"/>
    </location>
    <ligand>
        <name>Zn(2+)</name>
        <dbReference type="ChEBI" id="CHEBI:29105"/>
        <note>catalytic</note>
    </ligand>
</feature>
<accession>A0A5D4H1X9</accession>
<dbReference type="GO" id="GO:0004222">
    <property type="term" value="F:metalloendopeptidase activity"/>
    <property type="evidence" value="ECO:0007669"/>
    <property type="project" value="InterPro"/>
</dbReference>
<comment type="caution">
    <text evidence="8">The sequence shown here is derived from an EMBL/GenBank/DDBJ whole genome shotgun (WGS) entry which is preliminary data.</text>
</comment>
<comment type="function">
    <text evidence="7">Single strand-specific metallo-endoribonuclease involved in late-stage 70S ribosome quality control and in maturation of the 3' terminus of the 16S rRNA.</text>
</comment>
<evidence type="ECO:0000256" key="5">
    <source>
        <dbReference type="ARBA" id="ARBA00022801"/>
    </source>
</evidence>
<dbReference type="Pfam" id="PF02130">
    <property type="entry name" value="YbeY"/>
    <property type="match status" value="1"/>
</dbReference>
<dbReference type="PANTHER" id="PTHR46986:SF1">
    <property type="entry name" value="ENDORIBONUCLEASE YBEY, CHLOROPLASTIC"/>
    <property type="match status" value="1"/>
</dbReference>
<dbReference type="GO" id="GO:0008270">
    <property type="term" value="F:zinc ion binding"/>
    <property type="evidence" value="ECO:0007669"/>
    <property type="project" value="UniProtKB-UniRule"/>
</dbReference>
<name>A0A5D4H1X9_9SPHI</name>
<dbReference type="InterPro" id="IPR023091">
    <property type="entry name" value="MetalPrtase_cat_dom_sf_prd"/>
</dbReference>
<dbReference type="EMBL" id="VTAV01000012">
    <property type="protein sequence ID" value="TYR34504.1"/>
    <property type="molecule type" value="Genomic_DNA"/>
</dbReference>
<dbReference type="NCBIfam" id="TIGR00043">
    <property type="entry name" value="rRNA maturation RNase YbeY"/>
    <property type="match status" value="1"/>
</dbReference>
<dbReference type="Proteomes" id="UP000322362">
    <property type="component" value="Unassembled WGS sequence"/>
</dbReference>
<dbReference type="Gene3D" id="3.40.390.30">
    <property type="entry name" value="Metalloproteases ('zincins'), catalytic domain"/>
    <property type="match status" value="1"/>
</dbReference>
<evidence type="ECO:0000256" key="7">
    <source>
        <dbReference type="HAMAP-Rule" id="MF_00009"/>
    </source>
</evidence>
<dbReference type="GO" id="GO:0006364">
    <property type="term" value="P:rRNA processing"/>
    <property type="evidence" value="ECO:0007669"/>
    <property type="project" value="UniProtKB-UniRule"/>
</dbReference>
<keyword evidence="5 7" id="KW-0378">Hydrolase</keyword>
<evidence type="ECO:0000256" key="6">
    <source>
        <dbReference type="ARBA" id="ARBA00022833"/>
    </source>
</evidence>
<comment type="subcellular location">
    <subcellularLocation>
        <location evidence="7">Cytoplasm</location>
    </subcellularLocation>
</comment>
<comment type="cofactor">
    <cofactor evidence="7">
        <name>Zn(2+)</name>
        <dbReference type="ChEBI" id="CHEBI:29105"/>
    </cofactor>
    <text evidence="7">Binds 1 zinc ion.</text>
</comment>
<keyword evidence="7" id="KW-0698">rRNA processing</keyword>
<dbReference type="SUPFAM" id="SSF55486">
    <property type="entry name" value="Metalloproteases ('zincins'), catalytic domain"/>
    <property type="match status" value="1"/>
</dbReference>
<keyword evidence="9" id="KW-1185">Reference proteome</keyword>
<keyword evidence="3 7" id="KW-0479">Metal-binding</keyword>
<gene>
    <name evidence="7 8" type="primary">ybeY</name>
    <name evidence="8" type="ORF">FXV77_15935</name>
</gene>
<evidence type="ECO:0000256" key="4">
    <source>
        <dbReference type="ARBA" id="ARBA00022759"/>
    </source>
</evidence>
<feature type="binding site" evidence="7">
    <location>
        <position position="112"/>
    </location>
    <ligand>
        <name>Zn(2+)</name>
        <dbReference type="ChEBI" id="CHEBI:29105"/>
        <note>catalytic</note>
    </ligand>
</feature>
<proteinExistence type="inferred from homology"/>
<dbReference type="HAMAP" id="MF_00009">
    <property type="entry name" value="Endoribonucl_YbeY"/>
    <property type="match status" value="1"/>
</dbReference>
<sequence>MALRDISFFNEDIDYQIKGKQKIRQWIGTTITAEGFDRIGELNFILCSDAYLLEINKQYLDHDTYTDIVTFDSSEEDNVIAGDIFISVERTAENALKFGVSERDELHRVIIHGVLHLCGYLDKKKEDKELMTAKENEYLSKRAF</sequence>
<protein>
    <recommendedName>
        <fullName evidence="7">Endoribonuclease YbeY</fullName>
        <ecNumber evidence="7">3.1.-.-</ecNumber>
    </recommendedName>
</protein>
<keyword evidence="2 7" id="KW-0540">Nuclease</keyword>
<evidence type="ECO:0000313" key="8">
    <source>
        <dbReference type="EMBL" id="TYR34504.1"/>
    </source>
</evidence>
<dbReference type="EC" id="3.1.-.-" evidence="7"/>
<evidence type="ECO:0000313" key="9">
    <source>
        <dbReference type="Proteomes" id="UP000322362"/>
    </source>
</evidence>
<keyword evidence="6 7" id="KW-0862">Zinc</keyword>
<dbReference type="InterPro" id="IPR002036">
    <property type="entry name" value="YbeY"/>
</dbReference>
<reference evidence="8 9" key="1">
    <citation type="submission" date="2019-08" db="EMBL/GenBank/DDBJ databases">
        <title>Phlebobacter frassis gen. nov. sp. nov., a new member of family Sphingobacteriaceae isolated from sand fly rearing media.</title>
        <authorList>
            <person name="Kakumanu M.L."/>
            <person name="Marayati B.F."/>
            <person name="Wada-Katsumata A."/>
            <person name="Wasserberg G."/>
            <person name="Schal C."/>
            <person name="Apperson C.S."/>
            <person name="Ponnusamy L."/>
        </authorList>
    </citation>
    <scope>NUCLEOTIDE SEQUENCE [LARGE SCALE GENOMIC DNA]</scope>
    <source>
        <strain evidence="8 9">SSI9</strain>
    </source>
</reference>
<dbReference type="GO" id="GO:0005737">
    <property type="term" value="C:cytoplasm"/>
    <property type="evidence" value="ECO:0007669"/>
    <property type="project" value="UniProtKB-SubCell"/>
</dbReference>
<keyword evidence="7" id="KW-0690">Ribosome biogenesis</keyword>
<feature type="binding site" evidence="7">
    <location>
        <position position="122"/>
    </location>
    <ligand>
        <name>Zn(2+)</name>
        <dbReference type="ChEBI" id="CHEBI:29105"/>
        <note>catalytic</note>
    </ligand>
</feature>
<keyword evidence="7" id="KW-0963">Cytoplasm</keyword>